<gene>
    <name evidence="6" type="primary">ngcE</name>
    <name evidence="6" type="ORF">N8I84_30215</name>
</gene>
<sequence>MGSTSGEHTTTPEGIGTTSPEGVGTTSPEGVGTTSPEGVGTTSPEGVGRRSLIKRSVALGLVSVPTMSFLSACASSGGGGQEKAKAGKKTKQNPLGVNDTAQMEFVLFDGGFGKEYAQDAVKIYQKDFPKAKVKFSATQKIQSTLQPRFNQGNPPDLIDNSGAEQMDMGVLVSRNQLADLTPLLDAPSYDDPSKKVRDTLRPGIVEMGQFDGNPVWIMYYAYTVYGVWYSQKLLDSLDEKYPETWDEMLKVCEKAKKKGIAGWTYAGKYPYYLPFSLYPMIGKVGGREVLDAIDNLEPNAWKHPAVKACFEAYYELYKKGYVLKGTPGLDHIQSQTAWAQGKALFIPNGSWVENESANVIPADFDLAVSAPSGIDSSDKMPFGTIWASGGEPFIVPAKAQNPQGGMEQLRIMLSEASSKNFTTKVKSLTAFNGGTTGISLTPGLKSGVAALEKAGSNVLNPRLQDWYVQLEKEKIGVSGLGEMMAGRITPAEAIKRIQGFADETAKDTSIKHYKHQ</sequence>
<comment type="subcellular location">
    <subcellularLocation>
        <location evidence="1">Cell envelope</location>
    </subcellularLocation>
</comment>
<dbReference type="InterPro" id="IPR022386">
    <property type="entry name" value="Chitin_NgcE"/>
</dbReference>
<evidence type="ECO:0000256" key="3">
    <source>
        <dbReference type="ARBA" id="ARBA00022448"/>
    </source>
</evidence>
<name>A0ABY6EES3_9ACTN</name>
<evidence type="ECO:0000256" key="2">
    <source>
        <dbReference type="ARBA" id="ARBA00008520"/>
    </source>
</evidence>
<evidence type="ECO:0000256" key="4">
    <source>
        <dbReference type="ARBA" id="ARBA00022729"/>
    </source>
</evidence>
<dbReference type="InterPro" id="IPR006059">
    <property type="entry name" value="SBP"/>
</dbReference>
<keyword evidence="4" id="KW-0732">Signal</keyword>
<dbReference type="NCBIfam" id="TIGR03851">
    <property type="entry name" value="chitin_NgcE"/>
    <property type="match status" value="1"/>
</dbReference>
<dbReference type="SUPFAM" id="SSF53850">
    <property type="entry name" value="Periplasmic binding protein-like II"/>
    <property type="match status" value="1"/>
</dbReference>
<evidence type="ECO:0000313" key="6">
    <source>
        <dbReference type="EMBL" id="UXY22498.1"/>
    </source>
</evidence>
<dbReference type="InterPro" id="IPR050490">
    <property type="entry name" value="Bact_solute-bd_prot1"/>
</dbReference>
<evidence type="ECO:0000256" key="5">
    <source>
        <dbReference type="SAM" id="MobiDB-lite"/>
    </source>
</evidence>
<reference evidence="6" key="1">
    <citation type="submission" date="2022-10" db="EMBL/GenBank/DDBJ databases">
        <authorList>
            <person name="Mo P."/>
        </authorList>
    </citation>
    <scope>NUCLEOTIDE SEQUENCE</scope>
    <source>
        <strain evidence="6">HUAS 13-4</strain>
    </source>
</reference>
<evidence type="ECO:0000313" key="7">
    <source>
        <dbReference type="Proteomes" id="UP001061298"/>
    </source>
</evidence>
<evidence type="ECO:0000256" key="1">
    <source>
        <dbReference type="ARBA" id="ARBA00004196"/>
    </source>
</evidence>
<keyword evidence="7" id="KW-1185">Reference proteome</keyword>
<feature type="region of interest" description="Disordered" evidence="5">
    <location>
        <begin position="1"/>
        <end position="48"/>
    </location>
</feature>
<proteinExistence type="inferred from homology"/>
<dbReference type="RefSeq" id="WP_263232572.1">
    <property type="nucleotide sequence ID" value="NZ_CP106793.1"/>
</dbReference>
<feature type="region of interest" description="Disordered" evidence="5">
    <location>
        <begin position="75"/>
        <end position="95"/>
    </location>
</feature>
<keyword evidence="3" id="KW-0813">Transport</keyword>
<dbReference type="EMBL" id="CP106793">
    <property type="protein sequence ID" value="UXY22498.1"/>
    <property type="molecule type" value="Genomic_DNA"/>
</dbReference>
<dbReference type="Proteomes" id="UP001061298">
    <property type="component" value="Chromosome"/>
</dbReference>
<accession>A0ABY6EES3</accession>
<comment type="similarity">
    <text evidence="2">Belongs to the bacterial solute-binding protein 1 family.</text>
</comment>
<feature type="compositionally biased region" description="Polar residues" evidence="5">
    <location>
        <begin position="1"/>
        <end position="44"/>
    </location>
</feature>
<dbReference type="Pfam" id="PF01547">
    <property type="entry name" value="SBP_bac_1"/>
    <property type="match status" value="1"/>
</dbReference>
<dbReference type="Gene3D" id="3.40.190.10">
    <property type="entry name" value="Periplasmic binding protein-like II"/>
    <property type="match status" value="1"/>
</dbReference>
<dbReference type="PANTHER" id="PTHR43649">
    <property type="entry name" value="ARABINOSE-BINDING PROTEIN-RELATED"/>
    <property type="match status" value="1"/>
</dbReference>
<organism evidence="6 7">
    <name type="scientific">Streptomyces cynarae</name>
    <dbReference type="NCBI Taxonomy" id="2981134"/>
    <lineage>
        <taxon>Bacteria</taxon>
        <taxon>Bacillati</taxon>
        <taxon>Actinomycetota</taxon>
        <taxon>Actinomycetes</taxon>
        <taxon>Kitasatosporales</taxon>
        <taxon>Streptomycetaceae</taxon>
        <taxon>Streptomyces</taxon>
    </lineage>
</organism>
<dbReference type="PANTHER" id="PTHR43649:SF31">
    <property type="entry name" value="SN-GLYCEROL-3-PHOSPHATE-BINDING PERIPLASMIC PROTEIN UGPB"/>
    <property type="match status" value="1"/>
</dbReference>
<protein>
    <submittedName>
        <fullName evidence="6">N-acetylglucosamine/diacetylchitobiose ABC transporter substrate-binding protein</fullName>
    </submittedName>
</protein>